<name>A0AAN1XW75_UNVUL</name>
<protein>
    <recommendedName>
        <fullName evidence="5">Acid phosphatase</fullName>
    </recommendedName>
</protein>
<feature type="compositionally biased region" description="Polar residues" evidence="2">
    <location>
        <begin position="1"/>
        <end position="14"/>
    </location>
</feature>
<dbReference type="Proteomes" id="UP001317532">
    <property type="component" value="Chromosome"/>
</dbReference>
<evidence type="ECO:0000256" key="2">
    <source>
        <dbReference type="SAM" id="MobiDB-lite"/>
    </source>
</evidence>
<dbReference type="GO" id="GO:0042578">
    <property type="term" value="F:phosphoric ester hydrolase activity"/>
    <property type="evidence" value="ECO:0007669"/>
    <property type="project" value="UniProtKB-ARBA"/>
</dbReference>
<accession>A0AAN1XW75</accession>
<keyword evidence="4" id="KW-1185">Reference proteome</keyword>
<dbReference type="KEGG" id="vab:WPS_18210"/>
<evidence type="ECO:0008006" key="5">
    <source>
        <dbReference type="Google" id="ProtNLM"/>
    </source>
</evidence>
<evidence type="ECO:0000313" key="3">
    <source>
        <dbReference type="EMBL" id="BDE06545.1"/>
    </source>
</evidence>
<gene>
    <name evidence="3" type="ORF">WPS_18210</name>
</gene>
<sequence>MNTMFPYNYPQTPGKTPGDPTSLLPVQTFKTIGDEMTAASVSWKWYAGGLNNAHAGTPDSTYQAHHQAPLFFANYAPGTPGAQHVADESAFLTDLASGNLPAVSFVKNLGANNEHPGYTNLLTGQMYTANLVNQIMMSPVWKDALVMIFYDEAGGHYDHVPPVPVDRWGPSTRVPALIVSPWAQHGVVDHTNYEVVSILSTIEARFGLAPLGSRDAAAAPFYGALNFNQPVAQAMARRPLNIEQAPPPPPKPFSRTGHYPVTELDD</sequence>
<reference evidence="3 4" key="1">
    <citation type="journal article" date="2022" name="ISME Commun">
        <title>Vulcanimicrobium alpinus gen. nov. sp. nov., the first cultivated representative of the candidate phylum 'Eremiobacterota', is a metabolically versatile aerobic anoxygenic phototroph.</title>
        <authorList>
            <person name="Yabe S."/>
            <person name="Muto K."/>
            <person name="Abe K."/>
            <person name="Yokota A."/>
            <person name="Staudigel H."/>
            <person name="Tebo B.M."/>
        </authorList>
    </citation>
    <scope>NUCLEOTIDE SEQUENCE [LARGE SCALE GENOMIC DNA]</scope>
    <source>
        <strain evidence="3 4">WC8-2</strain>
    </source>
</reference>
<dbReference type="InterPro" id="IPR007312">
    <property type="entry name" value="Phosphoesterase"/>
</dbReference>
<feature type="region of interest" description="Disordered" evidence="2">
    <location>
        <begin position="241"/>
        <end position="266"/>
    </location>
</feature>
<feature type="region of interest" description="Disordered" evidence="2">
    <location>
        <begin position="1"/>
        <end position="20"/>
    </location>
</feature>
<dbReference type="PANTHER" id="PTHR31956">
    <property type="entry name" value="NON-SPECIFIC PHOSPHOLIPASE C4-RELATED"/>
    <property type="match status" value="1"/>
</dbReference>
<proteinExistence type="predicted"/>
<evidence type="ECO:0000256" key="1">
    <source>
        <dbReference type="ARBA" id="ARBA00022801"/>
    </source>
</evidence>
<dbReference type="Pfam" id="PF04185">
    <property type="entry name" value="Phosphoesterase"/>
    <property type="match status" value="1"/>
</dbReference>
<dbReference type="PANTHER" id="PTHR31956:SF1">
    <property type="entry name" value="NON-SPECIFIC PHOSPHOLIPASE C1"/>
    <property type="match status" value="1"/>
</dbReference>
<dbReference type="AlphaFoldDB" id="A0AAN1XW75"/>
<evidence type="ECO:0000313" key="4">
    <source>
        <dbReference type="Proteomes" id="UP001317532"/>
    </source>
</evidence>
<dbReference type="EMBL" id="AP025523">
    <property type="protein sequence ID" value="BDE06545.1"/>
    <property type="molecule type" value="Genomic_DNA"/>
</dbReference>
<keyword evidence="1" id="KW-0378">Hydrolase</keyword>
<dbReference type="SUPFAM" id="SSF53649">
    <property type="entry name" value="Alkaline phosphatase-like"/>
    <property type="match status" value="1"/>
</dbReference>
<dbReference type="InterPro" id="IPR017850">
    <property type="entry name" value="Alkaline_phosphatase_core_sf"/>
</dbReference>
<organism evidence="3 4">
    <name type="scientific">Vulcanimicrobium alpinum</name>
    <dbReference type="NCBI Taxonomy" id="3016050"/>
    <lineage>
        <taxon>Bacteria</taxon>
        <taxon>Bacillati</taxon>
        <taxon>Vulcanimicrobiota</taxon>
        <taxon>Vulcanimicrobiia</taxon>
        <taxon>Vulcanimicrobiales</taxon>
        <taxon>Vulcanimicrobiaceae</taxon>
        <taxon>Vulcanimicrobium</taxon>
    </lineage>
</organism>
<dbReference type="Gene3D" id="3.40.720.10">
    <property type="entry name" value="Alkaline Phosphatase, subunit A"/>
    <property type="match status" value="1"/>
</dbReference>